<dbReference type="Pfam" id="PF01872">
    <property type="entry name" value="RibD_C"/>
    <property type="match status" value="1"/>
</dbReference>
<keyword evidence="3" id="KW-1185">Reference proteome</keyword>
<accession>A0A433WN26</accession>
<dbReference type="AlphaFoldDB" id="A0A433WN26"/>
<organism evidence="2 3">
    <name type="scientific">Chitinophaga solisilvae</name>
    <dbReference type="NCBI Taxonomy" id="1233460"/>
    <lineage>
        <taxon>Bacteria</taxon>
        <taxon>Pseudomonadati</taxon>
        <taxon>Bacteroidota</taxon>
        <taxon>Chitinophagia</taxon>
        <taxon>Chitinophagales</taxon>
        <taxon>Chitinophagaceae</taxon>
        <taxon>Chitinophaga</taxon>
    </lineage>
</organism>
<evidence type="ECO:0000313" key="3">
    <source>
        <dbReference type="Proteomes" id="UP000281028"/>
    </source>
</evidence>
<dbReference type="InterPro" id="IPR002734">
    <property type="entry name" value="RibDG_C"/>
</dbReference>
<dbReference type="Proteomes" id="UP000281028">
    <property type="component" value="Unassembled WGS sequence"/>
</dbReference>
<dbReference type="SUPFAM" id="SSF53597">
    <property type="entry name" value="Dihydrofolate reductase-like"/>
    <property type="match status" value="1"/>
</dbReference>
<protein>
    <recommendedName>
        <fullName evidence="1">Bacterial bifunctional deaminase-reductase C-terminal domain-containing protein</fullName>
    </recommendedName>
</protein>
<name>A0A433WN26_9BACT</name>
<dbReference type="InterPro" id="IPR024072">
    <property type="entry name" value="DHFR-like_dom_sf"/>
</dbReference>
<gene>
    <name evidence="2" type="ORF">ECE50_005065</name>
</gene>
<comment type="caution">
    <text evidence="2">The sequence shown here is derived from an EMBL/GenBank/DDBJ whole genome shotgun (WGS) entry which is preliminary data.</text>
</comment>
<sequence>MKIALIANISANGKVLLSENTSYQAPQEAVALFTEVATRAGNLVIGKKTFDMLQRVLTDVSSAFPGIELVLISSAGIATDEYKVVASPEEAIRYLTEKGCQEIAVGGGTITYNAFLEKDLVTDIYFNIHPVMVGDGGILVTDHALTANFSLVSHKQINENIIQLHLNRA</sequence>
<reference evidence="2" key="1">
    <citation type="submission" date="2020-05" db="EMBL/GenBank/DDBJ databases">
        <title>Chitinophaga laudate sp. nov., isolated from a tropical peat swamp.</title>
        <authorList>
            <person name="Goh C.B.S."/>
            <person name="Lee M.S."/>
            <person name="Parimannan S."/>
            <person name="Pasbakhsh P."/>
            <person name="Yule C.M."/>
            <person name="Rajandas H."/>
            <person name="Loke S."/>
            <person name="Croft L."/>
            <person name="Tan J.B.L."/>
        </authorList>
    </citation>
    <scope>NUCLEOTIDE SEQUENCE</scope>
    <source>
        <strain evidence="2">Mgbs1</strain>
    </source>
</reference>
<proteinExistence type="predicted"/>
<feature type="domain" description="Bacterial bifunctional deaminase-reductase C-terminal" evidence="1">
    <location>
        <begin position="86"/>
        <end position="161"/>
    </location>
</feature>
<evidence type="ECO:0000313" key="2">
    <source>
        <dbReference type="EMBL" id="NSL86186.1"/>
    </source>
</evidence>
<dbReference type="Gene3D" id="3.40.430.10">
    <property type="entry name" value="Dihydrofolate Reductase, subunit A"/>
    <property type="match status" value="1"/>
</dbReference>
<dbReference type="GO" id="GO:0009231">
    <property type="term" value="P:riboflavin biosynthetic process"/>
    <property type="evidence" value="ECO:0007669"/>
    <property type="project" value="InterPro"/>
</dbReference>
<dbReference type="EMBL" id="RIAR02000001">
    <property type="protein sequence ID" value="NSL86186.1"/>
    <property type="molecule type" value="Genomic_DNA"/>
</dbReference>
<evidence type="ECO:0000259" key="1">
    <source>
        <dbReference type="Pfam" id="PF01872"/>
    </source>
</evidence>
<dbReference type="OrthoDB" id="705695at2"/>
<dbReference type="GO" id="GO:0008703">
    <property type="term" value="F:5-amino-6-(5-phosphoribosylamino)uracil reductase activity"/>
    <property type="evidence" value="ECO:0007669"/>
    <property type="project" value="InterPro"/>
</dbReference>